<dbReference type="Gene3D" id="3.30.70.660">
    <property type="entry name" value="Pseudouridine synthase I, catalytic domain, C-terminal subdomain"/>
    <property type="match status" value="1"/>
</dbReference>
<name>A0ABW3FF38_9HYPH</name>
<evidence type="ECO:0000256" key="1">
    <source>
        <dbReference type="ARBA" id="ARBA00009375"/>
    </source>
</evidence>
<evidence type="ECO:0000313" key="7">
    <source>
        <dbReference type="EMBL" id="MFD0917086.1"/>
    </source>
</evidence>
<dbReference type="GO" id="GO:0160147">
    <property type="term" value="F:tRNA pseudouridine(38-40) synthase activity"/>
    <property type="evidence" value="ECO:0007669"/>
    <property type="project" value="UniProtKB-EC"/>
</dbReference>
<accession>A0ABW3FF38</accession>
<feature type="active site" description="Nucleophile" evidence="4">
    <location>
        <position position="52"/>
    </location>
</feature>
<dbReference type="InterPro" id="IPR020094">
    <property type="entry name" value="TruA/RsuA/RluB/E/F_N"/>
</dbReference>
<dbReference type="HAMAP" id="MF_00171">
    <property type="entry name" value="TruA"/>
    <property type="match status" value="1"/>
</dbReference>
<evidence type="ECO:0000259" key="6">
    <source>
        <dbReference type="Pfam" id="PF01416"/>
    </source>
</evidence>
<dbReference type="Gene3D" id="3.30.70.580">
    <property type="entry name" value="Pseudouridine synthase I, catalytic domain, N-terminal subdomain"/>
    <property type="match status" value="1"/>
</dbReference>
<dbReference type="RefSeq" id="WP_377212924.1">
    <property type="nucleotide sequence ID" value="NZ_JBHTJV010000009.1"/>
</dbReference>
<dbReference type="PIRSF" id="PIRSF001430">
    <property type="entry name" value="tRNA_psdUrid_synth"/>
    <property type="match status" value="1"/>
</dbReference>
<evidence type="ECO:0000256" key="4">
    <source>
        <dbReference type="HAMAP-Rule" id="MF_00171"/>
    </source>
</evidence>
<comment type="similarity">
    <text evidence="1 4 5">Belongs to the tRNA pseudouridine synthase TruA family.</text>
</comment>
<dbReference type="InterPro" id="IPR020095">
    <property type="entry name" value="PsdUridine_synth_TruA_C"/>
</dbReference>
<reference evidence="8" key="1">
    <citation type="journal article" date="2019" name="Int. J. Syst. Evol. Microbiol.">
        <title>The Global Catalogue of Microorganisms (GCM) 10K type strain sequencing project: providing services to taxonomists for standard genome sequencing and annotation.</title>
        <authorList>
            <consortium name="The Broad Institute Genomics Platform"/>
            <consortium name="The Broad Institute Genome Sequencing Center for Infectious Disease"/>
            <person name="Wu L."/>
            <person name="Ma J."/>
        </authorList>
    </citation>
    <scope>NUCLEOTIDE SEQUENCE [LARGE SCALE GENOMIC DNA]</scope>
    <source>
        <strain evidence="8">CCUG 60023</strain>
    </source>
</reference>
<comment type="caution">
    <text evidence="7">The sequence shown here is derived from an EMBL/GenBank/DDBJ whole genome shotgun (WGS) entry which is preliminary data.</text>
</comment>
<feature type="domain" description="Pseudouridine synthase I TruA alpha/beta" evidence="6">
    <location>
        <begin position="146"/>
        <end position="251"/>
    </location>
</feature>
<evidence type="ECO:0000256" key="5">
    <source>
        <dbReference type="RuleBase" id="RU003792"/>
    </source>
</evidence>
<dbReference type="InterPro" id="IPR020103">
    <property type="entry name" value="PsdUridine_synth_cat_dom_sf"/>
</dbReference>
<dbReference type="NCBIfam" id="TIGR00071">
    <property type="entry name" value="hisT_truA"/>
    <property type="match status" value="1"/>
</dbReference>
<organism evidence="7 8">
    <name type="scientific">Pseudahrensia aquimaris</name>
    <dbReference type="NCBI Taxonomy" id="744461"/>
    <lineage>
        <taxon>Bacteria</taxon>
        <taxon>Pseudomonadati</taxon>
        <taxon>Pseudomonadota</taxon>
        <taxon>Alphaproteobacteria</taxon>
        <taxon>Hyphomicrobiales</taxon>
        <taxon>Ahrensiaceae</taxon>
        <taxon>Pseudahrensia</taxon>
    </lineage>
</organism>
<evidence type="ECO:0000256" key="2">
    <source>
        <dbReference type="ARBA" id="ARBA00022694"/>
    </source>
</evidence>
<keyword evidence="2 4" id="KW-0819">tRNA processing</keyword>
<dbReference type="PANTHER" id="PTHR11142:SF0">
    <property type="entry name" value="TRNA PSEUDOURIDINE SYNTHASE-LIKE 1"/>
    <property type="match status" value="1"/>
</dbReference>
<dbReference type="InterPro" id="IPR020097">
    <property type="entry name" value="PsdUridine_synth_TruA_a/b_dom"/>
</dbReference>
<dbReference type="Pfam" id="PF01416">
    <property type="entry name" value="PseudoU_synth_1"/>
    <property type="match status" value="2"/>
</dbReference>
<proteinExistence type="inferred from homology"/>
<dbReference type="EC" id="5.4.99.12" evidence="4"/>
<comment type="catalytic activity">
    <reaction evidence="4 5">
        <text>uridine(38/39/40) in tRNA = pseudouridine(38/39/40) in tRNA</text>
        <dbReference type="Rhea" id="RHEA:22376"/>
        <dbReference type="Rhea" id="RHEA-COMP:10085"/>
        <dbReference type="Rhea" id="RHEA-COMP:10087"/>
        <dbReference type="ChEBI" id="CHEBI:65314"/>
        <dbReference type="ChEBI" id="CHEBI:65315"/>
        <dbReference type="EC" id="5.4.99.12"/>
    </reaction>
</comment>
<dbReference type="Proteomes" id="UP001597101">
    <property type="component" value="Unassembled WGS sequence"/>
</dbReference>
<dbReference type="PANTHER" id="PTHR11142">
    <property type="entry name" value="PSEUDOURIDYLATE SYNTHASE"/>
    <property type="match status" value="1"/>
</dbReference>
<dbReference type="SUPFAM" id="SSF55120">
    <property type="entry name" value="Pseudouridine synthase"/>
    <property type="match status" value="1"/>
</dbReference>
<keyword evidence="3 4" id="KW-0413">Isomerase</keyword>
<gene>
    <name evidence="4 7" type="primary">truA</name>
    <name evidence="7" type="ORF">ACFQ14_11765</name>
</gene>
<protein>
    <recommendedName>
        <fullName evidence="4">tRNA pseudouridine synthase A</fullName>
        <ecNumber evidence="4">5.4.99.12</ecNumber>
    </recommendedName>
    <alternativeName>
        <fullName evidence="4">tRNA pseudouridine(38-40) synthase</fullName>
    </alternativeName>
    <alternativeName>
        <fullName evidence="4">tRNA pseudouridylate synthase I</fullName>
    </alternativeName>
    <alternativeName>
        <fullName evidence="4">tRNA-uridine isomerase I</fullName>
    </alternativeName>
</protein>
<evidence type="ECO:0000313" key="8">
    <source>
        <dbReference type="Proteomes" id="UP001597101"/>
    </source>
</evidence>
<comment type="function">
    <text evidence="4">Formation of pseudouridine at positions 38, 39 and 40 in the anticodon stem and loop of transfer RNAs.</text>
</comment>
<dbReference type="InterPro" id="IPR001406">
    <property type="entry name" value="PsdUridine_synth_TruA"/>
</dbReference>
<dbReference type="EMBL" id="JBHTJV010000009">
    <property type="protein sequence ID" value="MFD0917086.1"/>
    <property type="molecule type" value="Genomic_DNA"/>
</dbReference>
<sequence>MPRYRLTVEYDGSPYRGWQRQDDVLSVQAAIEQALENIGEPGSIVQGSGRTDAGVHALGQIAHVDLQQKWTGFRLTEAVNAHLRQSGETVAILDAEIVDDEFHARFSAIQRHYIFRIISRRAPLTVERGLAWNVKVPLDIDAMNEAAQVLIGEHDFTTFRSTECQAKSPVKTLDTLRVSKRHLHGVDVIEISTTARSYLHSQVRSFAGALKLAGEGRWTAKDMRVALEARDRQACAPVAPPHGLYLVAVSY</sequence>
<dbReference type="CDD" id="cd02570">
    <property type="entry name" value="PseudoU_synth_EcTruA"/>
    <property type="match status" value="1"/>
</dbReference>
<keyword evidence="8" id="KW-1185">Reference proteome</keyword>
<comment type="caution">
    <text evidence="4">Lacks conserved residue(s) required for the propagation of feature annotation.</text>
</comment>
<feature type="binding site" evidence="4">
    <location>
        <position position="113"/>
    </location>
    <ligand>
        <name>substrate</name>
    </ligand>
</feature>
<evidence type="ECO:0000256" key="3">
    <source>
        <dbReference type="ARBA" id="ARBA00023235"/>
    </source>
</evidence>
<feature type="domain" description="Pseudouridine synthase I TruA alpha/beta" evidence="6">
    <location>
        <begin position="8"/>
        <end position="106"/>
    </location>
</feature>
<comment type="subunit">
    <text evidence="4">Homodimer.</text>
</comment>